<dbReference type="Proteomes" id="UP000257109">
    <property type="component" value="Unassembled WGS sequence"/>
</dbReference>
<sequence length="98" mass="11681">MLTHQEIEVNPNRCCYDRDEDSKKSKTIFLATQETKRFALGRQIKSREGNELFLYMPIVEQTISLVIMQEDGRDQHTSYTILVMCYMKLRYTIRLLKN</sequence>
<evidence type="ECO:0000313" key="2">
    <source>
        <dbReference type="Proteomes" id="UP000257109"/>
    </source>
</evidence>
<name>A0A371GAC6_MUCPR</name>
<protein>
    <submittedName>
        <fullName evidence="1">Uncharacterized protein</fullName>
    </submittedName>
</protein>
<comment type="caution">
    <text evidence="1">The sequence shown here is derived from an EMBL/GenBank/DDBJ whole genome shotgun (WGS) entry which is preliminary data.</text>
</comment>
<keyword evidence="2" id="KW-1185">Reference proteome</keyword>
<evidence type="ECO:0000313" key="1">
    <source>
        <dbReference type="EMBL" id="RDX87485.1"/>
    </source>
</evidence>
<dbReference type="AlphaFoldDB" id="A0A371GAC6"/>
<feature type="non-terminal residue" evidence="1">
    <location>
        <position position="1"/>
    </location>
</feature>
<proteinExistence type="predicted"/>
<reference evidence="1" key="1">
    <citation type="submission" date="2018-05" db="EMBL/GenBank/DDBJ databases">
        <title>Draft genome of Mucuna pruriens seed.</title>
        <authorList>
            <person name="Nnadi N.E."/>
            <person name="Vos R."/>
            <person name="Hasami M.H."/>
            <person name="Devisetty U.K."/>
            <person name="Aguiy J.C."/>
        </authorList>
    </citation>
    <scope>NUCLEOTIDE SEQUENCE [LARGE SCALE GENOMIC DNA]</scope>
    <source>
        <strain evidence="1">JCA_2017</strain>
    </source>
</reference>
<dbReference type="EMBL" id="QJKJ01006217">
    <property type="protein sequence ID" value="RDX87485.1"/>
    <property type="molecule type" value="Genomic_DNA"/>
</dbReference>
<accession>A0A371GAC6</accession>
<organism evidence="1 2">
    <name type="scientific">Mucuna pruriens</name>
    <name type="common">Velvet bean</name>
    <name type="synonym">Dolichos pruriens</name>
    <dbReference type="NCBI Taxonomy" id="157652"/>
    <lineage>
        <taxon>Eukaryota</taxon>
        <taxon>Viridiplantae</taxon>
        <taxon>Streptophyta</taxon>
        <taxon>Embryophyta</taxon>
        <taxon>Tracheophyta</taxon>
        <taxon>Spermatophyta</taxon>
        <taxon>Magnoliopsida</taxon>
        <taxon>eudicotyledons</taxon>
        <taxon>Gunneridae</taxon>
        <taxon>Pentapetalae</taxon>
        <taxon>rosids</taxon>
        <taxon>fabids</taxon>
        <taxon>Fabales</taxon>
        <taxon>Fabaceae</taxon>
        <taxon>Papilionoideae</taxon>
        <taxon>50 kb inversion clade</taxon>
        <taxon>NPAAA clade</taxon>
        <taxon>indigoferoid/millettioid clade</taxon>
        <taxon>Phaseoleae</taxon>
        <taxon>Mucuna</taxon>
    </lineage>
</organism>
<gene>
    <name evidence="1" type="ORF">CR513_31044</name>
</gene>